<dbReference type="Proteomes" id="UP000789595">
    <property type="component" value="Unassembled WGS sequence"/>
</dbReference>
<gene>
    <name evidence="1" type="ORF">PCAL00307_LOCUS5324</name>
    <name evidence="2" type="ORF">PECAL_5P15410</name>
</gene>
<dbReference type="AlphaFoldDB" id="A0A7S4E4H1"/>
<protein>
    <submittedName>
        <fullName evidence="1">Uncharacterized protein</fullName>
    </submittedName>
</protein>
<evidence type="ECO:0000313" key="2">
    <source>
        <dbReference type="EMBL" id="CAH0376947.1"/>
    </source>
</evidence>
<dbReference type="SUPFAM" id="SSF50978">
    <property type="entry name" value="WD40 repeat-like"/>
    <property type="match status" value="1"/>
</dbReference>
<reference evidence="2" key="2">
    <citation type="submission" date="2021-11" db="EMBL/GenBank/DDBJ databases">
        <authorList>
            <consortium name="Genoscope - CEA"/>
            <person name="William W."/>
        </authorList>
    </citation>
    <scope>NUCLEOTIDE SEQUENCE</scope>
</reference>
<name>A0A7S4E4H1_9STRA</name>
<evidence type="ECO:0000313" key="3">
    <source>
        <dbReference type="Proteomes" id="UP000789595"/>
    </source>
</evidence>
<reference evidence="1" key="1">
    <citation type="submission" date="2021-01" db="EMBL/GenBank/DDBJ databases">
        <authorList>
            <person name="Corre E."/>
            <person name="Pelletier E."/>
            <person name="Niang G."/>
            <person name="Scheremetjew M."/>
            <person name="Finn R."/>
            <person name="Kale V."/>
            <person name="Holt S."/>
            <person name="Cochrane G."/>
            <person name="Meng A."/>
            <person name="Brown T."/>
            <person name="Cohen L."/>
        </authorList>
    </citation>
    <scope>NUCLEOTIDE SEQUENCE</scope>
    <source>
        <strain evidence="1">CCMP1756</strain>
    </source>
</reference>
<sequence length="1016" mass="109568">MTDHVFALGTATTTPITLNDDEEVLAATADTNDELVLVTSRRVIVIADDAQLSCDFADRATGEGPPRACVARKGERIAALLWRGDEEGTKPEAAFFEVQERLLRRTASGRKTSGRVPRWLLAAKGAKGHLSAITRCGALVQLSWRGKSGEKAKDMRVVPAAVGTDLQVFDARSSDSGRVAAVVRQRSEMHRNAGAFVALLEPDKNRRRRVCEMTSLSFGEPRGCDIERSGERVVVAWEHGVTVHNFDGGEPLLARVVERCHVRWVPHGDAFALASQNEWHLVSTANGTIARGSLEKIKTLACGATQVWVSGEDGVTRIPLAFNDGRTPILRGRDHVVCVKGSDAWPRCSLEALGLAPPARCCAVSSNRVAVAGSSKGAAIADLTSGVVTACFPSDHIMDVMWCFPLLLAVTSKNQVQCFCDGVHMAVDGASLTDVARCLCARKDGDTYHVAYSSTQDTAKAFMLRPGKVVQGEDKFFVCETLPDELVIGPRGRAAWASDQLIILDHGIVRTNEGIIARGVEAIASASKGVVLFSEQRTWAWFPGDVFMEEEEVHDDVEAVALEDLDPFRAHCGFAGDARVVVQALRQNDTYEPIAHMSCADLLGAVVRACVSRCSARFAASVQQADVGIAFDHFAAAENPLVDGDIREASIALAEASEEDVTNALANHVAESAALASRGDAEAAFASRALLWLARHVLKEGGLLRVACRAARPLEPDELEALFFHGRALAPSSSALDAYARLDAPRGLFTRCLHLGELSTAAELLPLVSAGLYDDDDAVKARMEMLGASRELLWRTLGGRDDHAQLEPVWRFARRCEGSTGDNSYSRIDVTFCDWDDADWDARTATTDEVACRAIARHLACATPSSIRRAAECCVSLQNCEEGWPDAIAVRRCVVKFRYQQGSVLKHVVAHALDSLVAAFGEEVILGLVSTKDVERLQSQRKLCEALLAFCHAYKIDGFRAALSVALGVHAQGVAPKLAAAVYKAFERSGAAPDVVSRAEQGSVFAAHANQRSFCA</sequence>
<keyword evidence="3" id="KW-1185">Reference proteome</keyword>
<dbReference type="EMBL" id="HBIW01006400">
    <property type="protein sequence ID" value="CAE0689889.1"/>
    <property type="molecule type" value="Transcribed_RNA"/>
</dbReference>
<accession>A0A7S4E4H1</accession>
<dbReference type="InterPro" id="IPR036322">
    <property type="entry name" value="WD40_repeat_dom_sf"/>
</dbReference>
<dbReference type="EMBL" id="CAKKNE010000005">
    <property type="protein sequence ID" value="CAH0376947.1"/>
    <property type="molecule type" value="Genomic_DNA"/>
</dbReference>
<proteinExistence type="predicted"/>
<organism evidence="1">
    <name type="scientific">Pelagomonas calceolata</name>
    <dbReference type="NCBI Taxonomy" id="35677"/>
    <lineage>
        <taxon>Eukaryota</taxon>
        <taxon>Sar</taxon>
        <taxon>Stramenopiles</taxon>
        <taxon>Ochrophyta</taxon>
        <taxon>Pelagophyceae</taxon>
        <taxon>Pelagomonadales</taxon>
        <taxon>Pelagomonadaceae</taxon>
        <taxon>Pelagomonas</taxon>
    </lineage>
</organism>
<evidence type="ECO:0000313" key="1">
    <source>
        <dbReference type="EMBL" id="CAE0689889.1"/>
    </source>
</evidence>